<keyword evidence="3" id="KW-1185">Reference proteome</keyword>
<dbReference type="EMBL" id="CP013235">
    <property type="protein sequence ID" value="AMP11877.1"/>
    <property type="molecule type" value="Genomic_DNA"/>
</dbReference>
<evidence type="ECO:0000313" key="3">
    <source>
        <dbReference type="Proteomes" id="UP000071778"/>
    </source>
</evidence>
<evidence type="ECO:0000256" key="1">
    <source>
        <dbReference type="SAM" id="MobiDB-lite"/>
    </source>
</evidence>
<name>A0A127QPI5_9BURK</name>
<accession>A0A127QPI5</accession>
<gene>
    <name evidence="2" type="ORF">CAter282_4217</name>
</gene>
<feature type="region of interest" description="Disordered" evidence="1">
    <location>
        <begin position="27"/>
        <end position="46"/>
    </location>
</feature>
<reference evidence="2 3" key="1">
    <citation type="submission" date="2015-11" db="EMBL/GenBank/DDBJ databases">
        <title>Exploring the genomic traits of fungus-feeding bacterial genus Collimonas.</title>
        <authorList>
            <person name="Song C."/>
            <person name="Schmidt R."/>
            <person name="de Jager V."/>
            <person name="Krzyzanowska D."/>
            <person name="Jongedijk E."/>
            <person name="Cankar K."/>
            <person name="Beekwilder J."/>
            <person name="van Veen A."/>
            <person name="de Boer W."/>
            <person name="van Veen J.A."/>
            <person name="Garbeva P."/>
        </authorList>
    </citation>
    <scope>NUCLEOTIDE SEQUENCE [LARGE SCALE GENOMIC DNA]</scope>
    <source>
        <strain evidence="2 3">Ter282</strain>
    </source>
</reference>
<dbReference type="RefSeq" id="WP_156477173.1">
    <property type="nucleotide sequence ID" value="NZ_CP013233.1"/>
</dbReference>
<evidence type="ECO:0000313" key="2">
    <source>
        <dbReference type="EMBL" id="AMP11877.1"/>
    </source>
</evidence>
<dbReference type="AlphaFoldDB" id="A0A127QPI5"/>
<dbReference type="Proteomes" id="UP000071778">
    <property type="component" value="Chromosome"/>
</dbReference>
<dbReference type="PATRIC" id="fig|279058.17.peg.4548"/>
<protein>
    <submittedName>
        <fullName evidence="2">Uncharacterized protein</fullName>
    </submittedName>
</protein>
<sequence length="46" mass="5198">MRDGHIAVNILTALPCYGYSLASKHKTDNINNQARESPLIAREMRK</sequence>
<organism evidence="2 3">
    <name type="scientific">Collimonas arenae</name>
    <dbReference type="NCBI Taxonomy" id="279058"/>
    <lineage>
        <taxon>Bacteria</taxon>
        <taxon>Pseudomonadati</taxon>
        <taxon>Pseudomonadota</taxon>
        <taxon>Betaproteobacteria</taxon>
        <taxon>Burkholderiales</taxon>
        <taxon>Oxalobacteraceae</taxon>
        <taxon>Collimonas</taxon>
    </lineage>
</organism>
<proteinExistence type="predicted"/>